<keyword evidence="6" id="KW-1185">Reference proteome</keyword>
<name>A0AAE0WG21_9PEZI</name>
<dbReference type="GO" id="GO:0005829">
    <property type="term" value="C:cytosol"/>
    <property type="evidence" value="ECO:0007669"/>
    <property type="project" value="TreeGrafter"/>
</dbReference>
<dbReference type="FunFam" id="3.40.30.10:FF:000093">
    <property type="entry name" value="Glutaredoxin 2"/>
    <property type="match status" value="1"/>
</dbReference>
<comment type="caution">
    <text evidence="5">The sequence shown here is derived from an EMBL/GenBank/DDBJ whole genome shotgun (WGS) entry which is preliminary data.</text>
</comment>
<dbReference type="GO" id="GO:0005796">
    <property type="term" value="C:Golgi lumen"/>
    <property type="evidence" value="ECO:0007669"/>
    <property type="project" value="UniProtKB-ARBA"/>
</dbReference>
<evidence type="ECO:0000259" key="3">
    <source>
        <dbReference type="Pfam" id="PF00462"/>
    </source>
</evidence>
<dbReference type="EMBL" id="JAUTXT010000032">
    <property type="protein sequence ID" value="KAK3672496.1"/>
    <property type="molecule type" value="Genomic_DNA"/>
</dbReference>
<protein>
    <recommendedName>
        <fullName evidence="7">Glutaredoxin domain-containing protein</fullName>
    </recommendedName>
</protein>
<evidence type="ECO:0000256" key="2">
    <source>
        <dbReference type="SAM" id="MobiDB-lite"/>
    </source>
</evidence>
<evidence type="ECO:0000313" key="6">
    <source>
        <dbReference type="Proteomes" id="UP001274830"/>
    </source>
</evidence>
<dbReference type="Pfam" id="PF08595">
    <property type="entry name" value="RXT2_N"/>
    <property type="match status" value="1"/>
</dbReference>
<dbReference type="InterPro" id="IPR036249">
    <property type="entry name" value="Thioredoxin-like_sf"/>
</dbReference>
<feature type="region of interest" description="Disordered" evidence="2">
    <location>
        <begin position="328"/>
        <end position="384"/>
    </location>
</feature>
<dbReference type="SUPFAM" id="SSF52833">
    <property type="entry name" value="Thioredoxin-like"/>
    <property type="match status" value="1"/>
</dbReference>
<gene>
    <name evidence="5" type="ORF">LTR78_007546</name>
</gene>
<dbReference type="NCBIfam" id="TIGR02180">
    <property type="entry name" value="GRX_euk"/>
    <property type="match status" value="1"/>
</dbReference>
<dbReference type="InterPro" id="IPR039602">
    <property type="entry name" value="Rxt2"/>
</dbReference>
<evidence type="ECO:0000259" key="4">
    <source>
        <dbReference type="Pfam" id="PF08595"/>
    </source>
</evidence>
<evidence type="ECO:0000313" key="5">
    <source>
        <dbReference type="EMBL" id="KAK3672496.1"/>
    </source>
</evidence>
<dbReference type="PANTHER" id="PTHR28232">
    <property type="entry name" value="TRANSCRIPTIONAL REGULATORY PROTEIN RXT2"/>
    <property type="match status" value="1"/>
</dbReference>
<dbReference type="CDD" id="cd03419">
    <property type="entry name" value="GRX_GRXh_1_2_like"/>
    <property type="match status" value="1"/>
</dbReference>
<dbReference type="PRINTS" id="PR00160">
    <property type="entry name" value="GLUTAREDOXIN"/>
</dbReference>
<evidence type="ECO:0008006" key="7">
    <source>
        <dbReference type="Google" id="ProtNLM"/>
    </source>
</evidence>
<reference evidence="5" key="1">
    <citation type="submission" date="2023-07" db="EMBL/GenBank/DDBJ databases">
        <title>Black Yeasts Isolated from many extreme environments.</title>
        <authorList>
            <person name="Coleine C."/>
            <person name="Stajich J.E."/>
            <person name="Selbmann L."/>
        </authorList>
    </citation>
    <scope>NUCLEOTIDE SEQUENCE</scope>
    <source>
        <strain evidence="5">CCFEE 5485</strain>
    </source>
</reference>
<dbReference type="Gene3D" id="3.40.30.10">
    <property type="entry name" value="Glutaredoxin"/>
    <property type="match status" value="1"/>
</dbReference>
<dbReference type="InterPro" id="IPR011899">
    <property type="entry name" value="Glutaredoxin_euk/vir"/>
</dbReference>
<sequence length="785" mass="84445">MPSSRRLKVTALIAILTVLVIFYVTNGARSTHESPFYTRTVQAIKDRKASEARDDVIAEEKARTDRVERLQKEHDAAVSAAVPVATATSAAAKVAAGVAGDAAKPASGDAGPDRQKPLAGDVKEAISEAAEKLVPVAGRKTMGEKVVSTKPASAADHDGVAKVGNVEAKASTAVSDSEKAGAESPEDHAVETLLNDILKKGPIIIFSKTFCPYSKKAKHILLDLYTISPPPYVVELDREELGPGLQAALGKSTGRRTVPNVLINGKSIGGGDDVEALHREGKLAEMVRSMGGKRIVEVEQNEIPDAPPAHEKREIAIAETIRGMKLALRRKRATSPARSLASSEDDADDTHTHANRGNKLRSSAQYAQEGRLDTTGGQARYKRKVQHAGRERCIIKKRPRLYDEDGDVVDPADIPSDVEEAEFGEAVEEDPFGNVQLHHLLRPLTSAAELCEHPSLSQGFTGKALTGMVQEVEEMVRRERAGLWKAKRLMGRLRGDGGWMGLAGFVGHTDEALLDGEEETVDQTGLADGFGEVDALLRMGRQVDSESGEGMEGVQIQDHVEPTTYTTADAQNGEAIVSAEAMTNGEPTNPTIDSLAVPDNEDQSSNSGASNPSGAPSHSMTTRARARSPQLPISPSPSPSDSASIPAIHPWFLPSSNPITLHPNPLLRGPEAEETLKMLLLYIQKTENILRHLETLYTGLARVERQRKDVWKACKAERHVVGDGKGGVVTEMSDGEDWVDVEEWGISGVYLAEGGGLEKGKDEVDDVAEEEGRRVGGRRRRVVGR</sequence>
<dbReference type="AlphaFoldDB" id="A0AAE0WG21"/>
<dbReference type="Proteomes" id="UP001274830">
    <property type="component" value="Unassembled WGS sequence"/>
</dbReference>
<dbReference type="GO" id="GO:0005801">
    <property type="term" value="C:cis-Golgi network"/>
    <property type="evidence" value="ECO:0007669"/>
    <property type="project" value="UniProtKB-ARBA"/>
</dbReference>
<dbReference type="PANTHER" id="PTHR28232:SF1">
    <property type="entry name" value="TRANSCRIPTIONAL REGULATORY PROTEIN RXT2"/>
    <property type="match status" value="1"/>
</dbReference>
<dbReference type="InterPro" id="IPR013904">
    <property type="entry name" value="RXT2_N"/>
</dbReference>
<evidence type="ECO:0000256" key="1">
    <source>
        <dbReference type="ARBA" id="ARBA00009630"/>
    </source>
</evidence>
<dbReference type="InterPro" id="IPR014025">
    <property type="entry name" value="Glutaredoxin_subgr"/>
</dbReference>
<dbReference type="Pfam" id="PF00462">
    <property type="entry name" value="Glutaredoxin"/>
    <property type="match status" value="1"/>
</dbReference>
<proteinExistence type="inferred from homology"/>
<feature type="domain" description="Glutaredoxin" evidence="3">
    <location>
        <begin position="203"/>
        <end position="268"/>
    </location>
</feature>
<feature type="domain" description="Transcriptional regulatory protein RXT2 N-terminal" evidence="4">
    <location>
        <begin position="355"/>
        <end position="496"/>
    </location>
</feature>
<dbReference type="PROSITE" id="PS51354">
    <property type="entry name" value="GLUTAREDOXIN_2"/>
    <property type="match status" value="1"/>
</dbReference>
<dbReference type="GO" id="GO:0004362">
    <property type="term" value="F:glutathione-disulfide reductase (NADPH) activity"/>
    <property type="evidence" value="ECO:0007669"/>
    <property type="project" value="UniProtKB-ARBA"/>
</dbReference>
<organism evidence="5 6">
    <name type="scientific">Recurvomyces mirabilis</name>
    <dbReference type="NCBI Taxonomy" id="574656"/>
    <lineage>
        <taxon>Eukaryota</taxon>
        <taxon>Fungi</taxon>
        <taxon>Dikarya</taxon>
        <taxon>Ascomycota</taxon>
        <taxon>Pezizomycotina</taxon>
        <taxon>Dothideomycetes</taxon>
        <taxon>Dothideomycetidae</taxon>
        <taxon>Mycosphaerellales</taxon>
        <taxon>Teratosphaeriaceae</taxon>
        <taxon>Recurvomyces</taxon>
    </lineage>
</organism>
<accession>A0AAE0WG21</accession>
<dbReference type="GO" id="GO:0033698">
    <property type="term" value="C:Rpd3L complex"/>
    <property type="evidence" value="ECO:0007669"/>
    <property type="project" value="TreeGrafter"/>
</dbReference>
<feature type="region of interest" description="Disordered" evidence="2">
    <location>
        <begin position="583"/>
        <end position="643"/>
    </location>
</feature>
<dbReference type="InterPro" id="IPR002109">
    <property type="entry name" value="Glutaredoxin"/>
</dbReference>
<feature type="compositionally biased region" description="Low complexity" evidence="2">
    <location>
        <begin position="604"/>
        <end position="617"/>
    </location>
</feature>
<comment type="similarity">
    <text evidence="1">Belongs to the glutaredoxin family. Monothiol subfamily.</text>
</comment>